<protein>
    <submittedName>
        <fullName evidence="2">Uncharacterized protein</fullName>
    </submittedName>
</protein>
<reference evidence="2 3" key="1">
    <citation type="journal article" date="2012" name="Science">
        <title>The Paleozoic origin of enzymatic lignin decomposition reconstructed from 31 fungal genomes.</title>
        <authorList>
            <person name="Floudas D."/>
            <person name="Binder M."/>
            <person name="Riley R."/>
            <person name="Barry K."/>
            <person name="Blanchette R.A."/>
            <person name="Henrissat B."/>
            <person name="Martinez A.T."/>
            <person name="Otillar R."/>
            <person name="Spatafora J.W."/>
            <person name="Yadav J.S."/>
            <person name="Aerts A."/>
            <person name="Benoit I."/>
            <person name="Boyd A."/>
            <person name="Carlson A."/>
            <person name="Copeland A."/>
            <person name="Coutinho P.M."/>
            <person name="de Vries R.P."/>
            <person name="Ferreira P."/>
            <person name="Findley K."/>
            <person name="Foster B."/>
            <person name="Gaskell J."/>
            <person name="Glotzer D."/>
            <person name="Gorecki P."/>
            <person name="Heitman J."/>
            <person name="Hesse C."/>
            <person name="Hori C."/>
            <person name="Igarashi K."/>
            <person name="Jurgens J.A."/>
            <person name="Kallen N."/>
            <person name="Kersten P."/>
            <person name="Kohler A."/>
            <person name="Kuees U."/>
            <person name="Kumar T.K.A."/>
            <person name="Kuo A."/>
            <person name="LaButti K."/>
            <person name="Larrondo L.F."/>
            <person name="Lindquist E."/>
            <person name="Ling A."/>
            <person name="Lombard V."/>
            <person name="Lucas S."/>
            <person name="Lundell T."/>
            <person name="Martin R."/>
            <person name="McLaughlin D.J."/>
            <person name="Morgenstern I."/>
            <person name="Morin E."/>
            <person name="Murat C."/>
            <person name="Nagy L.G."/>
            <person name="Nolan M."/>
            <person name="Ohm R.A."/>
            <person name="Patyshakuliyeva A."/>
            <person name="Rokas A."/>
            <person name="Ruiz-Duenas F.J."/>
            <person name="Sabat G."/>
            <person name="Salamov A."/>
            <person name="Samejima M."/>
            <person name="Schmutz J."/>
            <person name="Slot J.C."/>
            <person name="St John F."/>
            <person name="Stenlid J."/>
            <person name="Sun H."/>
            <person name="Sun S."/>
            <person name="Syed K."/>
            <person name="Tsang A."/>
            <person name="Wiebenga A."/>
            <person name="Young D."/>
            <person name="Pisabarro A."/>
            <person name="Eastwood D.C."/>
            <person name="Martin F."/>
            <person name="Cullen D."/>
            <person name="Grigoriev I.V."/>
            <person name="Hibbett D.S."/>
        </authorList>
    </citation>
    <scope>NUCLEOTIDE SEQUENCE [LARGE SCALE GENOMIC DNA]</scope>
    <source>
        <strain evidence="2 3">MD-104</strain>
    </source>
</reference>
<dbReference type="AlphaFoldDB" id="A0A2H3JS39"/>
<dbReference type="EMBL" id="KB468168">
    <property type="protein sequence ID" value="PCH44962.1"/>
    <property type="molecule type" value="Genomic_DNA"/>
</dbReference>
<proteinExistence type="predicted"/>
<feature type="region of interest" description="Disordered" evidence="1">
    <location>
        <begin position="11"/>
        <end position="43"/>
    </location>
</feature>
<accession>A0A2H3JS39</accession>
<organism evidence="2 3">
    <name type="scientific">Wolfiporia cocos (strain MD-104)</name>
    <name type="common">Brown rot fungus</name>
    <dbReference type="NCBI Taxonomy" id="742152"/>
    <lineage>
        <taxon>Eukaryota</taxon>
        <taxon>Fungi</taxon>
        <taxon>Dikarya</taxon>
        <taxon>Basidiomycota</taxon>
        <taxon>Agaricomycotina</taxon>
        <taxon>Agaricomycetes</taxon>
        <taxon>Polyporales</taxon>
        <taxon>Phaeolaceae</taxon>
        <taxon>Wolfiporia</taxon>
    </lineage>
</organism>
<evidence type="ECO:0000256" key="1">
    <source>
        <dbReference type="SAM" id="MobiDB-lite"/>
    </source>
</evidence>
<dbReference type="Proteomes" id="UP000218811">
    <property type="component" value="Unassembled WGS sequence"/>
</dbReference>
<keyword evidence="3" id="KW-1185">Reference proteome</keyword>
<sequence>MTIRIVAEVRALTSRDPGNRNPGSPDNFKTHRREKQATPSDDQEAVLIPVGRAFGLALLRSVAVMCADNCCAGKLPIIAGSAVGCGRDAYGGESG</sequence>
<name>A0A2H3JS39_WOLCO</name>
<gene>
    <name evidence="2" type="ORF">WOLCODRAFT_145267</name>
</gene>
<evidence type="ECO:0000313" key="3">
    <source>
        <dbReference type="Proteomes" id="UP000218811"/>
    </source>
</evidence>
<evidence type="ECO:0000313" key="2">
    <source>
        <dbReference type="EMBL" id="PCH44962.1"/>
    </source>
</evidence>